<accession>A0A1R1S2B8</accession>
<sequence>MRLFELLLLISNIGLLGLTVLLKKERRRVPIFIASGITLLVLAIHWKVEGLRVQLLFPYVLTILFLAGSIYGCFKKTAFRHIPRFILGLAYTVSAVMLTLTACLMYAFPVFQLPEPTGEHKVGTQIFHLVDKGRDEIFDEKKKGKRELMVQIWYPAKHANGQPAPFIEEGPVLKEEPLSKTLGFPSIVMNYLKYIPSHSYGGAEVSTKSRSYPLIILNHGYKSSRIYHASQAENLASHGYIVASIDHTYSAFATVFPDGRTATMKTDEYLIAEKDYRNMVGKVWTDDIAFVLDQFELINSGQIRTQFKGRIDLDHIGVFGHSFGGAASYDASYDGRITAGIDLDGGLYRYHNRPGTTKPFMFIFSESTFDRFNKVRQHHVYTDEELKTMGATREEIKKETKDAEAEIAHFRYAASRGRGSRILYVKDMEHYNFADVQFLTPILRHIGLTGQIDPSRAASIINAYTLSFFDKHLKNKDGRLLEGPDEKFPEVKFVDSLFDERKK</sequence>
<evidence type="ECO:0000256" key="1">
    <source>
        <dbReference type="ARBA" id="ARBA00022801"/>
    </source>
</evidence>
<evidence type="ECO:0000313" key="6">
    <source>
        <dbReference type="Proteomes" id="UP000187367"/>
    </source>
</evidence>
<dbReference type="SUPFAM" id="SSF53474">
    <property type="entry name" value="alpha/beta-Hydrolases"/>
    <property type="match status" value="1"/>
</dbReference>
<evidence type="ECO:0000256" key="2">
    <source>
        <dbReference type="ARBA" id="ARBA00022963"/>
    </source>
</evidence>
<feature type="transmembrane region" description="Helical" evidence="4">
    <location>
        <begin position="6"/>
        <end position="22"/>
    </location>
</feature>
<keyword evidence="4" id="KW-1133">Transmembrane helix</keyword>
<feature type="transmembrane region" description="Helical" evidence="4">
    <location>
        <begin position="29"/>
        <end position="48"/>
    </location>
</feature>
<feature type="transmembrane region" description="Helical" evidence="4">
    <location>
        <begin position="86"/>
        <end position="108"/>
    </location>
</feature>
<keyword evidence="3" id="KW-0443">Lipid metabolism</keyword>
<proteinExistence type="predicted"/>
<comment type="caution">
    <text evidence="5">The sequence shown here is derived from an EMBL/GenBank/DDBJ whole genome shotgun (WGS) entry which is preliminary data.</text>
</comment>
<gene>
    <name evidence="5" type="ORF">BW143_07615</name>
</gene>
<protein>
    <submittedName>
        <fullName evidence="5">Dienelactone hydrolase</fullName>
    </submittedName>
</protein>
<dbReference type="EMBL" id="MTJL01000011">
    <property type="protein sequence ID" value="OMI07163.1"/>
    <property type="molecule type" value="Genomic_DNA"/>
</dbReference>
<evidence type="ECO:0000313" key="5">
    <source>
        <dbReference type="EMBL" id="OMI07163.1"/>
    </source>
</evidence>
<evidence type="ECO:0000256" key="4">
    <source>
        <dbReference type="SAM" id="Phobius"/>
    </source>
</evidence>
<keyword evidence="4" id="KW-0812">Transmembrane</keyword>
<dbReference type="Proteomes" id="UP000187367">
    <property type="component" value="Unassembled WGS sequence"/>
</dbReference>
<dbReference type="InterPro" id="IPR029058">
    <property type="entry name" value="AB_hydrolase_fold"/>
</dbReference>
<reference evidence="5 6" key="1">
    <citation type="submission" date="2017-01" db="EMBL/GenBank/DDBJ databases">
        <title>Bacillus phylogenomics.</title>
        <authorList>
            <person name="Dunlap C."/>
        </authorList>
    </citation>
    <scope>NUCLEOTIDE SEQUENCE [LARGE SCALE GENOMIC DNA]</scope>
    <source>
        <strain evidence="5 6">NRRL B-41282</strain>
    </source>
</reference>
<keyword evidence="2" id="KW-0442">Lipid degradation</keyword>
<dbReference type="Pfam" id="PF03403">
    <property type="entry name" value="PAF-AH_p_II"/>
    <property type="match status" value="1"/>
</dbReference>
<name>A0A1R1S2B8_9BACI</name>
<organism evidence="5 6">
    <name type="scientific">Bacillus swezeyi</name>
    <dbReference type="NCBI Taxonomy" id="1925020"/>
    <lineage>
        <taxon>Bacteria</taxon>
        <taxon>Bacillati</taxon>
        <taxon>Bacillota</taxon>
        <taxon>Bacilli</taxon>
        <taxon>Bacillales</taxon>
        <taxon>Bacillaceae</taxon>
        <taxon>Bacillus</taxon>
    </lineage>
</organism>
<dbReference type="RefSeq" id="WP_076760269.1">
    <property type="nucleotide sequence ID" value="NZ_JARMMK010000003.1"/>
</dbReference>
<dbReference type="AlphaFoldDB" id="A0A1R1S2B8"/>
<keyword evidence="4" id="KW-0472">Membrane</keyword>
<keyword evidence="6" id="KW-1185">Reference proteome</keyword>
<dbReference type="OrthoDB" id="9814760at2"/>
<dbReference type="GO" id="GO:0016042">
    <property type="term" value="P:lipid catabolic process"/>
    <property type="evidence" value="ECO:0007669"/>
    <property type="project" value="UniProtKB-KW"/>
</dbReference>
<dbReference type="PANTHER" id="PTHR10272:SF0">
    <property type="entry name" value="PLATELET-ACTIVATING FACTOR ACETYLHYDROLASE"/>
    <property type="match status" value="1"/>
</dbReference>
<dbReference type="PANTHER" id="PTHR10272">
    <property type="entry name" value="PLATELET-ACTIVATING FACTOR ACETYLHYDROLASE"/>
    <property type="match status" value="1"/>
</dbReference>
<feature type="transmembrane region" description="Helical" evidence="4">
    <location>
        <begin position="54"/>
        <end position="74"/>
    </location>
</feature>
<keyword evidence="1 5" id="KW-0378">Hydrolase</keyword>
<dbReference type="Gene3D" id="3.40.50.1820">
    <property type="entry name" value="alpha/beta hydrolase"/>
    <property type="match status" value="1"/>
</dbReference>
<dbReference type="GO" id="GO:0003847">
    <property type="term" value="F:1-alkyl-2-acetylglycerophosphocholine esterase activity"/>
    <property type="evidence" value="ECO:0007669"/>
    <property type="project" value="TreeGrafter"/>
</dbReference>
<evidence type="ECO:0000256" key="3">
    <source>
        <dbReference type="ARBA" id="ARBA00023098"/>
    </source>
</evidence>
<accession>A0A1R1QR85</accession>